<proteinExistence type="predicted"/>
<evidence type="ECO:0000256" key="1">
    <source>
        <dbReference type="SAM" id="SignalP"/>
    </source>
</evidence>
<keyword evidence="3" id="KW-1185">Reference proteome</keyword>
<dbReference type="PANTHER" id="PTHR34387:SF1">
    <property type="entry name" value="PERIPLASMIC IMMUNOGENIC PROTEIN"/>
    <property type="match status" value="1"/>
</dbReference>
<dbReference type="InterPro" id="IPR007497">
    <property type="entry name" value="SIMPL/DUF541"/>
</dbReference>
<comment type="caution">
    <text evidence="2">The sequence shown here is derived from an EMBL/GenBank/DDBJ whole genome shotgun (WGS) entry which is preliminary data.</text>
</comment>
<dbReference type="Gene3D" id="3.30.110.170">
    <property type="entry name" value="Protein of unknown function (DUF541), domain 1"/>
    <property type="match status" value="1"/>
</dbReference>
<dbReference type="Pfam" id="PF04402">
    <property type="entry name" value="SIMPL"/>
    <property type="match status" value="1"/>
</dbReference>
<feature type="chain" id="PRO_5001572117" evidence="1">
    <location>
        <begin position="20"/>
        <end position="231"/>
    </location>
</feature>
<keyword evidence="1" id="KW-0732">Signal</keyword>
<dbReference type="OrthoDB" id="9813144at2"/>
<reference evidence="2 3" key="1">
    <citation type="submission" date="2013-04" db="EMBL/GenBank/DDBJ databases">
        <title>Shimia sp. 22II-S11-Z10 Genome Sequencing.</title>
        <authorList>
            <person name="Lai Q."/>
            <person name="Li G."/>
            <person name="Shao Z."/>
        </authorList>
    </citation>
    <scope>NUCLEOTIDE SEQUENCE [LARGE SCALE GENOMIC DNA]</scope>
    <source>
        <strain evidence="3">22II-S11-Z10</strain>
    </source>
</reference>
<dbReference type="AlphaFoldDB" id="A0A058ZH23"/>
<sequence>MRILSVLVLVLGLTCPALAQTPPPASLTLTGTGEIAAAPDMATITLGVVSFKPTAAQAMAETSASTAKIIDALKAAGIDGADMQTRDLSLNPRWKNRPYKAGEAPEIEGFTASNTLMVRVRDLDVLGGVLDQVVQLGANQFRGLSFGLQEPEPAQDDARRAAVAEAMRKAQLYAEAAGVTLGPILSISETGRTAPQPVMMMEAARMSADVPVEGGEVSVSAQVTMVFAIDP</sequence>
<organism evidence="2 3">
    <name type="scientific">Actibacterium atlanticum</name>
    <dbReference type="NCBI Taxonomy" id="1461693"/>
    <lineage>
        <taxon>Bacteria</taxon>
        <taxon>Pseudomonadati</taxon>
        <taxon>Pseudomonadota</taxon>
        <taxon>Alphaproteobacteria</taxon>
        <taxon>Rhodobacterales</taxon>
        <taxon>Roseobacteraceae</taxon>
        <taxon>Actibacterium</taxon>
    </lineage>
</organism>
<dbReference type="Proteomes" id="UP000024836">
    <property type="component" value="Unassembled WGS sequence"/>
</dbReference>
<dbReference type="GO" id="GO:0006974">
    <property type="term" value="P:DNA damage response"/>
    <property type="evidence" value="ECO:0007669"/>
    <property type="project" value="TreeGrafter"/>
</dbReference>
<evidence type="ECO:0000313" key="2">
    <source>
        <dbReference type="EMBL" id="KCV80934.1"/>
    </source>
</evidence>
<protein>
    <submittedName>
        <fullName evidence="2">Outer membrane protein, 28Kda</fullName>
    </submittedName>
</protein>
<name>A0A058ZH23_9RHOB</name>
<dbReference type="STRING" id="1461693.ATO10_14824"/>
<evidence type="ECO:0000313" key="3">
    <source>
        <dbReference type="Proteomes" id="UP000024836"/>
    </source>
</evidence>
<dbReference type="PATRIC" id="fig|1461693.3.peg.2993"/>
<dbReference type="InterPro" id="IPR052022">
    <property type="entry name" value="26kDa_periplasmic_antigen"/>
</dbReference>
<feature type="signal peptide" evidence="1">
    <location>
        <begin position="1"/>
        <end position="19"/>
    </location>
</feature>
<gene>
    <name evidence="2" type="ORF">ATO10_14824</name>
</gene>
<dbReference type="Gene3D" id="3.30.70.2970">
    <property type="entry name" value="Protein of unknown function (DUF541), domain 2"/>
    <property type="match status" value="1"/>
</dbReference>
<dbReference type="eggNOG" id="COG2968">
    <property type="taxonomic scope" value="Bacteria"/>
</dbReference>
<dbReference type="PANTHER" id="PTHR34387">
    <property type="entry name" value="SLR1258 PROTEIN"/>
    <property type="match status" value="1"/>
</dbReference>
<dbReference type="EMBL" id="AQQY01000013">
    <property type="protein sequence ID" value="KCV80934.1"/>
    <property type="molecule type" value="Genomic_DNA"/>
</dbReference>
<dbReference type="RefSeq" id="WP_035253091.1">
    <property type="nucleotide sequence ID" value="NZ_AQQY01000013.1"/>
</dbReference>
<accession>A0A058ZH23</accession>